<reference evidence="6 7" key="1">
    <citation type="submission" date="2014-06" db="EMBL/GenBank/DDBJ databases">
        <authorList>
            <person name="Swart Estienne"/>
        </authorList>
    </citation>
    <scope>NUCLEOTIDE SEQUENCE [LARGE SCALE GENOMIC DNA]</scope>
    <source>
        <strain evidence="6 7">130c</strain>
    </source>
</reference>
<dbReference type="InterPro" id="IPR011701">
    <property type="entry name" value="MFS"/>
</dbReference>
<keyword evidence="3 5" id="KW-1133">Transmembrane helix</keyword>
<feature type="transmembrane region" description="Helical" evidence="5">
    <location>
        <begin position="116"/>
        <end position="138"/>
    </location>
</feature>
<evidence type="ECO:0000256" key="1">
    <source>
        <dbReference type="ARBA" id="ARBA00004141"/>
    </source>
</evidence>
<evidence type="ECO:0000256" key="5">
    <source>
        <dbReference type="SAM" id="Phobius"/>
    </source>
</evidence>
<evidence type="ECO:0000313" key="7">
    <source>
        <dbReference type="Proteomes" id="UP000039865"/>
    </source>
</evidence>
<dbReference type="InterPro" id="IPR051617">
    <property type="entry name" value="UNC-93-like_regulator"/>
</dbReference>
<feature type="transmembrane region" description="Helical" evidence="5">
    <location>
        <begin position="12"/>
        <end position="33"/>
    </location>
</feature>
<dbReference type="InterPro" id="IPR036259">
    <property type="entry name" value="MFS_trans_sf"/>
</dbReference>
<dbReference type="OrthoDB" id="289546at2759"/>
<keyword evidence="7" id="KW-1185">Reference proteome</keyword>
<proteinExistence type="predicted"/>
<comment type="subcellular location">
    <subcellularLocation>
        <location evidence="1">Membrane</location>
        <topology evidence="1">Multi-pass membrane protein</topology>
    </subcellularLocation>
</comment>
<evidence type="ECO:0000313" key="6">
    <source>
        <dbReference type="EMBL" id="CDW81126.1"/>
    </source>
</evidence>
<dbReference type="Proteomes" id="UP000039865">
    <property type="component" value="Unassembled WGS sequence"/>
</dbReference>
<dbReference type="Gene3D" id="1.20.1250.20">
    <property type="entry name" value="MFS general substrate transporter like domains"/>
    <property type="match status" value="1"/>
</dbReference>
<dbReference type="PANTHER" id="PTHR23294:SF0">
    <property type="entry name" value="UNC93-LIKE PROTEIN MFSD11"/>
    <property type="match status" value="1"/>
</dbReference>
<evidence type="ECO:0000256" key="2">
    <source>
        <dbReference type="ARBA" id="ARBA00022692"/>
    </source>
</evidence>
<dbReference type="GO" id="GO:0016020">
    <property type="term" value="C:membrane"/>
    <property type="evidence" value="ECO:0007669"/>
    <property type="project" value="UniProtKB-SubCell"/>
</dbReference>
<name>A0A078AH21_STYLE</name>
<dbReference type="InParanoid" id="A0A078AH21"/>
<dbReference type="GO" id="GO:0022857">
    <property type="term" value="F:transmembrane transporter activity"/>
    <property type="evidence" value="ECO:0007669"/>
    <property type="project" value="InterPro"/>
</dbReference>
<evidence type="ECO:0000256" key="3">
    <source>
        <dbReference type="ARBA" id="ARBA00022989"/>
    </source>
</evidence>
<keyword evidence="4 5" id="KW-0472">Membrane</keyword>
<dbReference type="Pfam" id="PF07690">
    <property type="entry name" value="MFS_1"/>
    <property type="match status" value="1"/>
</dbReference>
<dbReference type="SUPFAM" id="SSF103473">
    <property type="entry name" value="MFS general substrate transporter"/>
    <property type="match status" value="1"/>
</dbReference>
<evidence type="ECO:0000256" key="4">
    <source>
        <dbReference type="ARBA" id="ARBA00023136"/>
    </source>
</evidence>
<feature type="transmembrane region" description="Helical" evidence="5">
    <location>
        <begin position="69"/>
        <end position="95"/>
    </location>
</feature>
<dbReference type="AlphaFoldDB" id="A0A078AH21"/>
<gene>
    <name evidence="6" type="primary">Contig18955.g20104</name>
    <name evidence="6" type="ORF">STYLEM_10136</name>
</gene>
<accession>A0A078AH21</accession>
<protein>
    <submittedName>
        <fullName evidence="6">Major facilitator superfamily protein</fullName>
    </submittedName>
</protein>
<dbReference type="EMBL" id="CCKQ01009625">
    <property type="protein sequence ID" value="CDW81126.1"/>
    <property type="molecule type" value="Genomic_DNA"/>
</dbReference>
<feature type="transmembrane region" description="Helical" evidence="5">
    <location>
        <begin position="144"/>
        <end position="163"/>
    </location>
</feature>
<organism evidence="6 7">
    <name type="scientific">Stylonychia lemnae</name>
    <name type="common">Ciliate</name>
    <dbReference type="NCBI Taxonomy" id="5949"/>
    <lineage>
        <taxon>Eukaryota</taxon>
        <taxon>Sar</taxon>
        <taxon>Alveolata</taxon>
        <taxon>Ciliophora</taxon>
        <taxon>Intramacronucleata</taxon>
        <taxon>Spirotrichea</taxon>
        <taxon>Stichotrichia</taxon>
        <taxon>Sporadotrichida</taxon>
        <taxon>Oxytrichidae</taxon>
        <taxon>Stylonychinae</taxon>
        <taxon>Stylonychia</taxon>
    </lineage>
</organism>
<sequence>MRLKDYPNIKNVLYLSVCFFVLFFTYAASANVASKALKECGFNNLGYYSLSTVFMVFGLGSFFSSNIYLSYNLVVGFVIFCSILIGFAASILWVAQGKYLSDCSLVCQDKKGRYQGLFWTFMFISFFLSSIVSAFILGYFPQQYLFFLCTVIAMISTVMLHSLPDIEQLPQDHQTQINQQRDGSKLIKLMFDRRMIKTYGISLSTALSLSIRQTGLYPLISSSLQDYSVYDQFKYASFAQAMCGIGQLLGSTGFAFINDKFEGGKSVSQFSIHWYSNNIYAGNNR</sequence>
<keyword evidence="2 5" id="KW-0812">Transmembrane</keyword>
<feature type="transmembrane region" description="Helical" evidence="5">
    <location>
        <begin position="45"/>
        <end position="63"/>
    </location>
</feature>
<dbReference type="PANTHER" id="PTHR23294">
    <property type="entry name" value="ET TRANSLATION PRODUCT-RELATED"/>
    <property type="match status" value="1"/>
</dbReference>